<keyword evidence="4" id="KW-1185">Reference proteome</keyword>
<keyword evidence="1" id="KW-1133">Transmembrane helix</keyword>
<feature type="transmembrane region" description="Helical" evidence="1">
    <location>
        <begin position="59"/>
        <end position="82"/>
    </location>
</feature>
<keyword evidence="1" id="KW-0812">Transmembrane</keyword>
<name>A0A165DVP9_9APHY</name>
<evidence type="ECO:0000313" key="3">
    <source>
        <dbReference type="EMBL" id="KZT05724.1"/>
    </source>
</evidence>
<dbReference type="EMBL" id="KV427628">
    <property type="protein sequence ID" value="KZT05724.1"/>
    <property type="molecule type" value="Genomic_DNA"/>
</dbReference>
<evidence type="ECO:0000256" key="1">
    <source>
        <dbReference type="SAM" id="Phobius"/>
    </source>
</evidence>
<dbReference type="InterPro" id="IPR045340">
    <property type="entry name" value="DUF6533"/>
</dbReference>
<accession>A0A165DVP9</accession>
<dbReference type="OrthoDB" id="2745134at2759"/>
<dbReference type="Proteomes" id="UP000076871">
    <property type="component" value="Unassembled WGS sequence"/>
</dbReference>
<dbReference type="RefSeq" id="XP_040763464.1">
    <property type="nucleotide sequence ID" value="XM_040901603.1"/>
</dbReference>
<evidence type="ECO:0000313" key="4">
    <source>
        <dbReference type="Proteomes" id="UP000076871"/>
    </source>
</evidence>
<evidence type="ECO:0000259" key="2">
    <source>
        <dbReference type="Pfam" id="PF20151"/>
    </source>
</evidence>
<feature type="domain" description="DUF6533" evidence="2">
    <location>
        <begin position="20"/>
        <end position="64"/>
    </location>
</feature>
<dbReference type="GeneID" id="63818635"/>
<proteinExistence type="predicted"/>
<dbReference type="AlphaFoldDB" id="A0A165DVP9"/>
<protein>
    <recommendedName>
        <fullName evidence="2">DUF6533 domain-containing protein</fullName>
    </recommendedName>
</protein>
<reference evidence="3 4" key="1">
    <citation type="journal article" date="2016" name="Mol. Biol. Evol.">
        <title>Comparative Genomics of Early-Diverging Mushroom-Forming Fungi Provides Insights into the Origins of Lignocellulose Decay Capabilities.</title>
        <authorList>
            <person name="Nagy L.G."/>
            <person name="Riley R."/>
            <person name="Tritt A."/>
            <person name="Adam C."/>
            <person name="Daum C."/>
            <person name="Floudas D."/>
            <person name="Sun H."/>
            <person name="Yadav J.S."/>
            <person name="Pangilinan J."/>
            <person name="Larsson K.H."/>
            <person name="Matsuura K."/>
            <person name="Barry K."/>
            <person name="Labutti K."/>
            <person name="Kuo R."/>
            <person name="Ohm R.A."/>
            <person name="Bhattacharya S.S."/>
            <person name="Shirouzu T."/>
            <person name="Yoshinaga Y."/>
            <person name="Martin F.M."/>
            <person name="Grigoriev I.V."/>
            <person name="Hibbett D.S."/>
        </authorList>
    </citation>
    <scope>NUCLEOTIDE SEQUENCE [LARGE SCALE GENOMIC DNA]</scope>
    <source>
        <strain evidence="3 4">93-53</strain>
    </source>
</reference>
<sequence length="101" mass="11375">MAISTPGAITLLEQSITGNYAVIAGAALIFFDHVITFGQEVQLFWGEQTSSAWLFFANRILALVYASLSVWSVMNIYTVTLYGKHRSERFSFHIHCGNLKW</sequence>
<dbReference type="InParanoid" id="A0A165DVP9"/>
<feature type="transmembrane region" description="Helical" evidence="1">
    <location>
        <begin position="20"/>
        <end position="39"/>
    </location>
</feature>
<gene>
    <name evidence="3" type="ORF">LAESUDRAFT_212465</name>
</gene>
<dbReference type="Pfam" id="PF20151">
    <property type="entry name" value="DUF6533"/>
    <property type="match status" value="1"/>
</dbReference>
<keyword evidence="1" id="KW-0472">Membrane</keyword>
<organism evidence="3 4">
    <name type="scientific">Laetiporus sulphureus 93-53</name>
    <dbReference type="NCBI Taxonomy" id="1314785"/>
    <lineage>
        <taxon>Eukaryota</taxon>
        <taxon>Fungi</taxon>
        <taxon>Dikarya</taxon>
        <taxon>Basidiomycota</taxon>
        <taxon>Agaricomycotina</taxon>
        <taxon>Agaricomycetes</taxon>
        <taxon>Polyporales</taxon>
        <taxon>Laetiporus</taxon>
    </lineage>
</organism>